<reference evidence="3" key="2">
    <citation type="submission" date="2022-08" db="UniProtKB">
        <authorList>
            <consortium name="EnsemblMetazoa"/>
        </authorList>
    </citation>
    <scope>IDENTIFICATION</scope>
    <source>
        <strain evidence="3">STECLA/ALBI9_A</strain>
    </source>
</reference>
<dbReference type="GeneID" id="118464666"/>
<keyword evidence="1" id="KW-0175">Coiled coil</keyword>
<feature type="region of interest" description="Disordered" evidence="2">
    <location>
        <begin position="80"/>
        <end position="166"/>
    </location>
</feature>
<feature type="compositionally biased region" description="Basic and acidic residues" evidence="2">
    <location>
        <begin position="115"/>
        <end position="135"/>
    </location>
</feature>
<organism evidence="3 4">
    <name type="scientific">Anopheles albimanus</name>
    <name type="common">New world malaria mosquito</name>
    <dbReference type="NCBI Taxonomy" id="7167"/>
    <lineage>
        <taxon>Eukaryota</taxon>
        <taxon>Metazoa</taxon>
        <taxon>Ecdysozoa</taxon>
        <taxon>Arthropoda</taxon>
        <taxon>Hexapoda</taxon>
        <taxon>Insecta</taxon>
        <taxon>Pterygota</taxon>
        <taxon>Neoptera</taxon>
        <taxon>Endopterygota</taxon>
        <taxon>Diptera</taxon>
        <taxon>Nematocera</taxon>
        <taxon>Culicoidea</taxon>
        <taxon>Culicidae</taxon>
        <taxon>Anophelinae</taxon>
        <taxon>Anopheles</taxon>
    </lineage>
</organism>
<dbReference type="EnsemblMetazoa" id="AALB005203-RA">
    <property type="protein sequence ID" value="AALB005203-PA"/>
    <property type="gene ID" value="AALB005203"/>
</dbReference>
<feature type="compositionally biased region" description="Polar residues" evidence="2">
    <location>
        <begin position="89"/>
        <end position="98"/>
    </location>
</feature>
<dbReference type="Proteomes" id="UP000069272">
    <property type="component" value="Chromosome 3L"/>
</dbReference>
<accession>A0A182FFB1</accession>
<name>A0A182FFB1_ANOAL</name>
<protein>
    <submittedName>
        <fullName evidence="3">Uncharacterized protein</fullName>
    </submittedName>
</protein>
<evidence type="ECO:0000256" key="1">
    <source>
        <dbReference type="SAM" id="Coils"/>
    </source>
</evidence>
<feature type="compositionally biased region" description="Low complexity" evidence="2">
    <location>
        <begin position="136"/>
        <end position="166"/>
    </location>
</feature>
<reference evidence="3 4" key="1">
    <citation type="journal article" date="2017" name="G3 (Bethesda)">
        <title>The Physical Genome Mapping of Anopheles albimanus Corrected Scaffold Misassemblies and Identified Interarm Rearrangements in Genus Anopheles.</title>
        <authorList>
            <person name="Artemov G.N."/>
            <person name="Peery A.N."/>
            <person name="Jiang X."/>
            <person name="Tu Z."/>
            <person name="Stegniy V.N."/>
            <person name="Sharakhova M.V."/>
            <person name="Sharakhov I.V."/>
        </authorList>
    </citation>
    <scope>NUCLEOTIDE SEQUENCE [LARGE SCALE GENOMIC DNA]</scope>
    <source>
        <strain evidence="3 4">ALBI9_A</strain>
    </source>
</reference>
<sequence length="429" mass="48086">MEEQNDGMLEALVDEAIGLPDGIINCTELNRLLKELVARIIELQRAEYEERLCAVEEALALLQQKQETVVVVQGQHTEPMVTTEEEAQNLVQSSSVASMQEEKNSLAFSQSQVSQKEHHDQSECSEESLKEKFELLDQSDQSEQTEQSEQPEQPEQPEQSEQSEQPSTNLATFMKELQDRIQHVEQLFSAKLDSLTNDFTQFQQTLNQGKQLKHTSDELTFMTTMLQQPPVVPSTEQLNKVAEFSAQLEDLQRELERLKGDRDRLPAQIESLVQDKLKQCEVMAGAKKAAHLSVYTEASSSRMGTLTTKTRPKPTVSASCTTQELLQNLTCLSCDTKNVIQRMRNGGRYLTPRSSAKLALAARRLGCSDSDVRQQALPTNVLVGRSRKCGGAYTVVQPEERVFRTVSGQILSEESIHGDAEEAADEQEQ</sequence>
<dbReference type="OrthoDB" id="7738517at2759"/>
<proteinExistence type="predicted"/>
<feature type="coiled-coil region" evidence="1">
    <location>
        <begin position="234"/>
        <end position="268"/>
    </location>
</feature>
<dbReference type="AlphaFoldDB" id="A0A182FFB1"/>
<dbReference type="VEuPathDB" id="VectorBase:AALB20_028748"/>
<evidence type="ECO:0000256" key="2">
    <source>
        <dbReference type="SAM" id="MobiDB-lite"/>
    </source>
</evidence>
<keyword evidence="4" id="KW-1185">Reference proteome</keyword>
<dbReference type="KEGG" id="aali:118464666"/>
<dbReference type="RefSeq" id="XP_035788070.1">
    <property type="nucleotide sequence ID" value="XM_035932177.1"/>
</dbReference>
<dbReference type="VEuPathDB" id="VectorBase:AALB005203"/>
<evidence type="ECO:0000313" key="3">
    <source>
        <dbReference type="EnsemblMetazoa" id="AALB005203-PA"/>
    </source>
</evidence>
<evidence type="ECO:0000313" key="4">
    <source>
        <dbReference type="Proteomes" id="UP000069272"/>
    </source>
</evidence>